<protein>
    <recommendedName>
        <fullName evidence="5">TM2 domain-containing protein</fullName>
    </recommendedName>
</protein>
<evidence type="ECO:0000256" key="2">
    <source>
        <dbReference type="SAM" id="Phobius"/>
    </source>
</evidence>
<feature type="transmembrane region" description="Helical" evidence="2">
    <location>
        <begin position="107"/>
        <end position="134"/>
    </location>
</feature>
<feature type="region of interest" description="Disordered" evidence="1">
    <location>
        <begin position="33"/>
        <end position="74"/>
    </location>
</feature>
<organism evidence="3 4">
    <name type="scientific">Lactococcus nasutitermitis</name>
    <dbReference type="NCBI Taxonomy" id="1652957"/>
    <lineage>
        <taxon>Bacteria</taxon>
        <taxon>Bacillati</taxon>
        <taxon>Bacillota</taxon>
        <taxon>Bacilli</taxon>
        <taxon>Lactobacillales</taxon>
        <taxon>Streptococcaceae</taxon>
        <taxon>Lactococcus</taxon>
    </lineage>
</organism>
<keyword evidence="4" id="KW-1185">Reference proteome</keyword>
<name>A0ABV9JFM5_9LACT</name>
<dbReference type="Proteomes" id="UP001595987">
    <property type="component" value="Unassembled WGS sequence"/>
</dbReference>
<comment type="caution">
    <text evidence="3">The sequence shown here is derived from an EMBL/GenBank/DDBJ whole genome shotgun (WGS) entry which is preliminary data.</text>
</comment>
<gene>
    <name evidence="3" type="ORF">ACFO26_09655</name>
</gene>
<evidence type="ECO:0000313" key="3">
    <source>
        <dbReference type="EMBL" id="MFC4653167.1"/>
    </source>
</evidence>
<keyword evidence="2" id="KW-0472">Membrane</keyword>
<proteinExistence type="predicted"/>
<sequence length="197" mass="22225">MEEEKNSNSLETTVDATNTDVPAFVEDFEAILPKTEISEASETAETTTESSEKTEPVAENKAFPSQPSEQMLSFPDNEDTSTMAFKTKWNWGAFSMPLVFGIAHRSYLGLLVLLGMVPFIGWIFGFVWMIVFGINAEKWTLNNLDNHYRDEEEFRKIMDTWNLAGIVVFIIGVVIAVLSIFLFIFIIVSAVNSYNNI</sequence>
<feature type="transmembrane region" description="Helical" evidence="2">
    <location>
        <begin position="163"/>
        <end position="191"/>
    </location>
</feature>
<evidence type="ECO:0000313" key="4">
    <source>
        <dbReference type="Proteomes" id="UP001595987"/>
    </source>
</evidence>
<keyword evidence="2" id="KW-1133">Transmembrane helix</keyword>
<dbReference type="EMBL" id="JBHSGD010000008">
    <property type="protein sequence ID" value="MFC4653167.1"/>
    <property type="molecule type" value="Genomic_DNA"/>
</dbReference>
<accession>A0ABV9JFM5</accession>
<evidence type="ECO:0008006" key="5">
    <source>
        <dbReference type="Google" id="ProtNLM"/>
    </source>
</evidence>
<keyword evidence="2" id="KW-0812">Transmembrane</keyword>
<feature type="compositionally biased region" description="Low complexity" evidence="1">
    <location>
        <begin position="34"/>
        <end position="49"/>
    </location>
</feature>
<evidence type="ECO:0000256" key="1">
    <source>
        <dbReference type="SAM" id="MobiDB-lite"/>
    </source>
</evidence>
<dbReference type="RefSeq" id="WP_213536343.1">
    <property type="nucleotide sequence ID" value="NZ_BOVQ01000006.1"/>
</dbReference>
<reference evidence="4" key="1">
    <citation type="journal article" date="2019" name="Int. J. Syst. Evol. Microbiol.">
        <title>The Global Catalogue of Microorganisms (GCM) 10K type strain sequencing project: providing services to taxonomists for standard genome sequencing and annotation.</title>
        <authorList>
            <consortium name="The Broad Institute Genomics Platform"/>
            <consortium name="The Broad Institute Genome Sequencing Center for Infectious Disease"/>
            <person name="Wu L."/>
            <person name="Ma J."/>
        </authorList>
    </citation>
    <scope>NUCLEOTIDE SEQUENCE [LARGE SCALE GENOMIC DNA]</scope>
    <source>
        <strain evidence="4">CCUG 63287</strain>
    </source>
</reference>